<dbReference type="STRING" id="1799789.AX660_00930"/>
<feature type="transmembrane region" description="Helical" evidence="1">
    <location>
        <begin position="143"/>
        <end position="165"/>
    </location>
</feature>
<keyword evidence="1" id="KW-1133">Transmembrane helix</keyword>
<evidence type="ECO:0000256" key="1">
    <source>
        <dbReference type="SAM" id="Phobius"/>
    </source>
</evidence>
<accession>A0A148KMN4</accession>
<keyword evidence="1" id="KW-0812">Transmembrane</keyword>
<feature type="transmembrane region" description="Helical" evidence="1">
    <location>
        <begin position="6"/>
        <end position="32"/>
    </location>
</feature>
<feature type="transmembrane region" description="Helical" evidence="1">
    <location>
        <begin position="288"/>
        <end position="309"/>
    </location>
</feature>
<sequence length="315" mass="35671">MRKVLAIAGVFIAFAIGLVLDALVLISAIYLAKITELFFDLKIATLLKQNNKTALFKLSILKWLCIFLVLLCSLFISNITLLLLLLAALFILVTLGFTLFQTIQFNGLQGMLLNVLPLSSSALVFSLYFNIPRYVLGQADQKAILGVFTISSFILMGALVFVNTLMQSRLHALSRDLVSRHMDKFIKSAVSAFLFVAAVYALLQFFRLDFFSIPFWQVHNNLNTENPQFNRIYQLVLLMSWGPLLFSFANYFLIVQQKYKSLLVLSSFNALISLVLCSYAFDYAGFEGLMWVVNLSGLVQFFVVIMLCWHKRETA</sequence>
<evidence type="ECO:0000313" key="3">
    <source>
        <dbReference type="Proteomes" id="UP000070299"/>
    </source>
</evidence>
<feature type="transmembrane region" description="Helical" evidence="1">
    <location>
        <begin position="185"/>
        <end position="206"/>
    </location>
</feature>
<dbReference type="OrthoDB" id="6386262at2"/>
<keyword evidence="1" id="KW-0472">Membrane</keyword>
<dbReference type="Proteomes" id="UP000070299">
    <property type="component" value="Unassembled WGS sequence"/>
</dbReference>
<feature type="transmembrane region" description="Helical" evidence="1">
    <location>
        <begin position="232"/>
        <end position="255"/>
    </location>
</feature>
<reference evidence="3" key="1">
    <citation type="submission" date="2016-02" db="EMBL/GenBank/DDBJ databases">
        <authorList>
            <person name="Schultz-Johansen M."/>
            <person name="Glaring M.A."/>
            <person name="Bech P.K."/>
            <person name="Stougaard P."/>
        </authorList>
    </citation>
    <scope>NUCLEOTIDE SEQUENCE [LARGE SCALE GENOMIC DNA]</scope>
    <source>
        <strain evidence="3">S66</strain>
    </source>
</reference>
<comment type="caution">
    <text evidence="2">The sequence shown here is derived from an EMBL/GenBank/DDBJ whole genome shotgun (WGS) entry which is preliminary data.</text>
</comment>
<name>A0A148KMN4_9ALTE</name>
<organism evidence="2 3">
    <name type="scientific">Paraglaciecola hydrolytica</name>
    <dbReference type="NCBI Taxonomy" id="1799789"/>
    <lineage>
        <taxon>Bacteria</taxon>
        <taxon>Pseudomonadati</taxon>
        <taxon>Pseudomonadota</taxon>
        <taxon>Gammaproteobacteria</taxon>
        <taxon>Alteromonadales</taxon>
        <taxon>Alteromonadaceae</taxon>
        <taxon>Paraglaciecola</taxon>
    </lineage>
</organism>
<dbReference type="AlphaFoldDB" id="A0A148KMN4"/>
<evidence type="ECO:0000313" key="2">
    <source>
        <dbReference type="EMBL" id="KXI27550.1"/>
    </source>
</evidence>
<feature type="transmembrane region" description="Helical" evidence="1">
    <location>
        <begin position="82"/>
        <end position="100"/>
    </location>
</feature>
<dbReference type="EMBL" id="LSNE01000010">
    <property type="protein sequence ID" value="KXI27550.1"/>
    <property type="molecule type" value="Genomic_DNA"/>
</dbReference>
<feature type="transmembrane region" description="Helical" evidence="1">
    <location>
        <begin position="53"/>
        <end position="76"/>
    </location>
</feature>
<gene>
    <name evidence="2" type="ORF">AX660_00930</name>
</gene>
<feature type="transmembrane region" description="Helical" evidence="1">
    <location>
        <begin position="262"/>
        <end position="282"/>
    </location>
</feature>
<keyword evidence="3" id="KW-1185">Reference proteome</keyword>
<protein>
    <submittedName>
        <fullName evidence="2">Uncharacterized protein</fullName>
    </submittedName>
</protein>
<dbReference type="RefSeq" id="WP_068380113.1">
    <property type="nucleotide sequence ID" value="NZ_LSNE01000010.1"/>
</dbReference>
<proteinExistence type="predicted"/>